<organism evidence="1 2">
    <name type="scientific">Cerasibacillus quisquiliarum</name>
    <dbReference type="NCBI Taxonomy" id="227865"/>
    <lineage>
        <taxon>Bacteria</taxon>
        <taxon>Bacillati</taxon>
        <taxon>Bacillota</taxon>
        <taxon>Bacilli</taxon>
        <taxon>Bacillales</taxon>
        <taxon>Bacillaceae</taxon>
        <taxon>Cerasibacillus</taxon>
    </lineage>
</organism>
<gene>
    <name evidence="1" type="ORF">CQU01_18320</name>
</gene>
<dbReference type="EMBL" id="BJXW01000020">
    <property type="protein sequence ID" value="GEN31594.1"/>
    <property type="molecule type" value="Genomic_DNA"/>
</dbReference>
<dbReference type="AlphaFoldDB" id="A0A511UY83"/>
<protein>
    <submittedName>
        <fullName evidence="1">Uncharacterized protein</fullName>
    </submittedName>
</protein>
<sequence>MHLEGKKSSKYMLATGIKFFRISMDRMKDDYLIIKNIVMLFIIRKSIRIY</sequence>
<evidence type="ECO:0000313" key="2">
    <source>
        <dbReference type="Proteomes" id="UP000321491"/>
    </source>
</evidence>
<accession>A0A511UY83</accession>
<keyword evidence="2" id="KW-1185">Reference proteome</keyword>
<evidence type="ECO:0000313" key="1">
    <source>
        <dbReference type="EMBL" id="GEN31594.1"/>
    </source>
</evidence>
<name>A0A511UY83_9BACI</name>
<proteinExistence type="predicted"/>
<reference evidence="1 2" key="1">
    <citation type="submission" date="2019-07" db="EMBL/GenBank/DDBJ databases">
        <title>Whole genome shotgun sequence of Cerasibacillus quisquiliarum NBRC 102429.</title>
        <authorList>
            <person name="Hosoyama A."/>
            <person name="Uohara A."/>
            <person name="Ohji S."/>
            <person name="Ichikawa N."/>
        </authorList>
    </citation>
    <scope>NUCLEOTIDE SEQUENCE [LARGE SCALE GENOMIC DNA]</scope>
    <source>
        <strain evidence="1 2">NBRC 102429</strain>
    </source>
</reference>
<dbReference type="Proteomes" id="UP000321491">
    <property type="component" value="Unassembled WGS sequence"/>
</dbReference>
<comment type="caution">
    <text evidence="1">The sequence shown here is derived from an EMBL/GenBank/DDBJ whole genome shotgun (WGS) entry which is preliminary data.</text>
</comment>